<feature type="domain" description="4Fe-4S ferredoxin-type" evidence="13">
    <location>
        <begin position="125"/>
        <end position="154"/>
    </location>
</feature>
<evidence type="ECO:0000313" key="14">
    <source>
        <dbReference type="EMBL" id="TVM15512.1"/>
    </source>
</evidence>
<keyword evidence="5" id="KW-0677">Repeat</keyword>
<evidence type="ECO:0000259" key="13">
    <source>
        <dbReference type="PROSITE" id="PS51379"/>
    </source>
</evidence>
<sequence length="197" mass="22064">MKRTYQVRHYKKQGPQSVAAVVADFFSGLWSLVVGLRVTGRNFASSQVTVHYPRQDVGEEQLEGYRGHIELVPKPKDPFTPKCILCMMCARVCPSGCITVKMKKQPKEEPAEEGAKPKKAPKEVEKFHLNYNLCSLCSLCVQSCPVSSLRHSRNVYISGFRKEDFEMDLLARLHRQAEAAPKKPAPEKEAETAEAAG</sequence>
<evidence type="ECO:0000256" key="7">
    <source>
        <dbReference type="ARBA" id="ARBA00023004"/>
    </source>
</evidence>
<dbReference type="GO" id="GO:0051539">
    <property type="term" value="F:4 iron, 4 sulfur cluster binding"/>
    <property type="evidence" value="ECO:0007669"/>
    <property type="project" value="UniProtKB-KW"/>
</dbReference>
<proteinExistence type="predicted"/>
<keyword evidence="8" id="KW-0411">Iron-sulfur</keyword>
<dbReference type="AlphaFoldDB" id="A0A7M3MBF7"/>
<feature type="domain" description="4Fe-4S ferredoxin-type" evidence="13">
    <location>
        <begin position="71"/>
        <end position="103"/>
    </location>
</feature>
<comment type="caution">
    <text evidence="14">The sequence shown here is derived from an EMBL/GenBank/DDBJ whole genome shotgun (WGS) entry which is preliminary data.</text>
</comment>
<evidence type="ECO:0000256" key="11">
    <source>
        <dbReference type="ARBA" id="ARBA00023136"/>
    </source>
</evidence>
<keyword evidence="1" id="KW-1003">Cell membrane</keyword>
<gene>
    <name evidence="14" type="ORF">DPQ33_15020</name>
</gene>
<dbReference type="InterPro" id="IPR010226">
    <property type="entry name" value="NADH_quinone_OxRdtase_chainI"/>
</dbReference>
<keyword evidence="15" id="KW-1185">Reference proteome</keyword>
<keyword evidence="9" id="KW-0520">NAD</keyword>
<dbReference type="RefSeq" id="WP_144304029.1">
    <property type="nucleotide sequence ID" value="NZ_QMIE01000016.1"/>
</dbReference>
<dbReference type="GO" id="GO:0016651">
    <property type="term" value="F:oxidoreductase activity, acting on NAD(P)H"/>
    <property type="evidence" value="ECO:0007669"/>
    <property type="project" value="InterPro"/>
</dbReference>
<dbReference type="PROSITE" id="PS51379">
    <property type="entry name" value="4FE4S_FER_2"/>
    <property type="match status" value="2"/>
</dbReference>
<dbReference type="SUPFAM" id="SSF54862">
    <property type="entry name" value="4Fe-4S ferredoxins"/>
    <property type="match status" value="1"/>
</dbReference>
<accession>A0A7M3MBF7</accession>
<dbReference type="GO" id="GO:0046872">
    <property type="term" value="F:metal ion binding"/>
    <property type="evidence" value="ECO:0007669"/>
    <property type="project" value="UniProtKB-KW"/>
</dbReference>
<name>A0A7M3MBF7_9BACT</name>
<keyword evidence="10" id="KW-0830">Ubiquinone</keyword>
<evidence type="ECO:0000256" key="9">
    <source>
        <dbReference type="ARBA" id="ARBA00023027"/>
    </source>
</evidence>
<evidence type="ECO:0000256" key="6">
    <source>
        <dbReference type="ARBA" id="ARBA00022967"/>
    </source>
</evidence>
<protein>
    <submittedName>
        <fullName evidence="14">4Fe-4S ferredoxin</fullName>
    </submittedName>
</protein>
<evidence type="ECO:0000256" key="5">
    <source>
        <dbReference type="ARBA" id="ARBA00022737"/>
    </source>
</evidence>
<dbReference type="GO" id="GO:0016020">
    <property type="term" value="C:membrane"/>
    <property type="evidence" value="ECO:0007669"/>
    <property type="project" value="InterPro"/>
</dbReference>
<reference evidence="14 15" key="1">
    <citation type="submission" date="2018-06" db="EMBL/GenBank/DDBJ databases">
        <title>Complete genome of Desulfovibrio indonesiensis P37SLT.</title>
        <authorList>
            <person name="Crispim J.S."/>
            <person name="Vidigal P.M.P."/>
            <person name="Silva L.C.F."/>
            <person name="Laguardia C.N."/>
            <person name="Araujo L.C."/>
            <person name="Dias R.S."/>
            <person name="Sousa M.P."/>
            <person name="Paula S.O."/>
            <person name="Silva C."/>
        </authorList>
    </citation>
    <scope>NUCLEOTIDE SEQUENCE [LARGE SCALE GENOMIC DNA]</scope>
    <source>
        <strain evidence="14 15">P37SLT</strain>
    </source>
</reference>
<evidence type="ECO:0000256" key="2">
    <source>
        <dbReference type="ARBA" id="ARBA00022485"/>
    </source>
</evidence>
<evidence type="ECO:0000256" key="8">
    <source>
        <dbReference type="ARBA" id="ARBA00023014"/>
    </source>
</evidence>
<keyword evidence="6" id="KW-1278">Translocase</keyword>
<keyword evidence="4" id="KW-0479">Metal-binding</keyword>
<evidence type="ECO:0000313" key="15">
    <source>
        <dbReference type="Proteomes" id="UP000448292"/>
    </source>
</evidence>
<evidence type="ECO:0000256" key="1">
    <source>
        <dbReference type="ARBA" id="ARBA00022475"/>
    </source>
</evidence>
<keyword evidence="7" id="KW-0408">Iron</keyword>
<evidence type="ECO:0000256" key="3">
    <source>
        <dbReference type="ARBA" id="ARBA00022719"/>
    </source>
</evidence>
<dbReference type="PANTHER" id="PTHR10849">
    <property type="entry name" value="NADH DEHYDROGENASE UBIQUINONE IRON-SULFUR PROTEIN 8, MITOCHONDRIAL"/>
    <property type="match status" value="1"/>
</dbReference>
<feature type="compositionally biased region" description="Basic and acidic residues" evidence="12">
    <location>
        <begin position="176"/>
        <end position="191"/>
    </location>
</feature>
<dbReference type="PROSITE" id="PS00198">
    <property type="entry name" value="4FE4S_FER_1"/>
    <property type="match status" value="2"/>
</dbReference>
<dbReference type="PANTHER" id="PTHR10849:SF24">
    <property type="entry name" value="NADH-QUINONE OXIDOREDUCTASE SUBUNIT I 2"/>
    <property type="match status" value="1"/>
</dbReference>
<evidence type="ECO:0000256" key="10">
    <source>
        <dbReference type="ARBA" id="ARBA00023075"/>
    </source>
</evidence>
<keyword evidence="2" id="KW-0004">4Fe-4S</keyword>
<evidence type="ECO:0000256" key="12">
    <source>
        <dbReference type="SAM" id="MobiDB-lite"/>
    </source>
</evidence>
<feature type="region of interest" description="Disordered" evidence="12">
    <location>
        <begin position="176"/>
        <end position="197"/>
    </location>
</feature>
<dbReference type="InterPro" id="IPR017896">
    <property type="entry name" value="4Fe4S_Fe-S-bd"/>
</dbReference>
<dbReference type="InterPro" id="IPR017900">
    <property type="entry name" value="4Fe4S_Fe_S_CS"/>
</dbReference>
<dbReference type="EMBL" id="QMIE01000016">
    <property type="protein sequence ID" value="TVM15512.1"/>
    <property type="molecule type" value="Genomic_DNA"/>
</dbReference>
<evidence type="ECO:0000256" key="4">
    <source>
        <dbReference type="ARBA" id="ARBA00022723"/>
    </source>
</evidence>
<keyword evidence="11" id="KW-0472">Membrane</keyword>
<dbReference type="GO" id="GO:0048038">
    <property type="term" value="F:quinone binding"/>
    <property type="evidence" value="ECO:0007669"/>
    <property type="project" value="UniProtKB-KW"/>
</dbReference>
<keyword evidence="3" id="KW-0874">Quinone</keyword>
<dbReference type="OrthoDB" id="9808559at2"/>
<dbReference type="Proteomes" id="UP000448292">
    <property type="component" value="Unassembled WGS sequence"/>
</dbReference>
<dbReference type="Pfam" id="PF12838">
    <property type="entry name" value="Fer4_7"/>
    <property type="match status" value="1"/>
</dbReference>
<dbReference type="Gene3D" id="3.30.70.3270">
    <property type="match status" value="1"/>
</dbReference>
<organism evidence="14 15">
    <name type="scientific">Oceanidesulfovibrio indonesiensis</name>
    <dbReference type="NCBI Taxonomy" id="54767"/>
    <lineage>
        <taxon>Bacteria</taxon>
        <taxon>Pseudomonadati</taxon>
        <taxon>Thermodesulfobacteriota</taxon>
        <taxon>Desulfovibrionia</taxon>
        <taxon>Desulfovibrionales</taxon>
        <taxon>Desulfovibrionaceae</taxon>
        <taxon>Oceanidesulfovibrio</taxon>
    </lineage>
</organism>